<keyword evidence="3 13" id="KW-0812">Transmembrane</keyword>
<dbReference type="GO" id="GO:0008104">
    <property type="term" value="P:intracellular protein localization"/>
    <property type="evidence" value="ECO:0007669"/>
    <property type="project" value="UniProtKB-ARBA"/>
</dbReference>
<dbReference type="InterPro" id="IPR020894">
    <property type="entry name" value="Cadherin_CS"/>
</dbReference>
<dbReference type="PRINTS" id="PR00205">
    <property type="entry name" value="CADHERIN"/>
</dbReference>
<dbReference type="CTD" id="40191"/>
<dbReference type="GO" id="GO:0007424">
    <property type="term" value="P:open tracheal system development"/>
    <property type="evidence" value="ECO:0007669"/>
    <property type="project" value="UniProtKB-ARBA"/>
</dbReference>
<evidence type="ECO:0000256" key="10">
    <source>
        <dbReference type="ARBA" id="ARBA00023157"/>
    </source>
</evidence>
<dbReference type="GO" id="GO:0005509">
    <property type="term" value="F:calcium ion binding"/>
    <property type="evidence" value="ECO:0007669"/>
    <property type="project" value="UniProtKB-UniRule"/>
</dbReference>
<feature type="domain" description="Cadherin" evidence="14">
    <location>
        <begin position="398"/>
        <end position="503"/>
    </location>
</feature>
<keyword evidence="11" id="KW-0325">Glycoprotein</keyword>
<feature type="domain" description="Cadherin" evidence="14">
    <location>
        <begin position="2050"/>
        <end position="2151"/>
    </location>
</feature>
<evidence type="ECO:0000256" key="1">
    <source>
        <dbReference type="ARBA" id="ARBA00004251"/>
    </source>
</evidence>
<feature type="domain" description="Cadherin" evidence="14">
    <location>
        <begin position="838"/>
        <end position="920"/>
    </location>
</feature>
<feature type="domain" description="Cadherin" evidence="14">
    <location>
        <begin position="299"/>
        <end position="397"/>
    </location>
</feature>
<feature type="domain" description="Cadherin" evidence="14">
    <location>
        <begin position="519"/>
        <end position="608"/>
    </location>
</feature>
<dbReference type="FunFam" id="2.60.40.60:FF:000026">
    <property type="entry name" value="FAT atypical cadherin 1"/>
    <property type="match status" value="1"/>
</dbReference>
<evidence type="ECO:0000256" key="2">
    <source>
        <dbReference type="ARBA" id="ARBA00022536"/>
    </source>
</evidence>
<feature type="domain" description="Cadherin" evidence="14">
    <location>
        <begin position="55"/>
        <end position="159"/>
    </location>
</feature>
<dbReference type="InterPro" id="IPR015919">
    <property type="entry name" value="Cadherin-like_sf"/>
</dbReference>
<keyword evidence="8 13" id="KW-1133">Transmembrane helix</keyword>
<keyword evidence="4" id="KW-0732">Signal</keyword>
<evidence type="ECO:0000256" key="8">
    <source>
        <dbReference type="ARBA" id="ARBA00022989"/>
    </source>
</evidence>
<keyword evidence="10" id="KW-1015">Disulfide bond</keyword>
<dbReference type="PROSITE" id="PS50268">
    <property type="entry name" value="CADHERIN_2"/>
    <property type="match status" value="24"/>
</dbReference>
<evidence type="ECO:0000256" key="7">
    <source>
        <dbReference type="ARBA" id="ARBA00022889"/>
    </source>
</evidence>
<keyword evidence="6 12" id="KW-0106">Calcium</keyword>
<feature type="domain" description="Cadherin" evidence="14">
    <location>
        <begin position="2152"/>
        <end position="2256"/>
    </location>
</feature>
<dbReference type="OrthoDB" id="6252479at2759"/>
<feature type="domain" description="Cadherin" evidence="14">
    <location>
        <begin position="924"/>
        <end position="1024"/>
    </location>
</feature>
<dbReference type="FunFam" id="2.60.40.60:FF:000084">
    <property type="entry name" value="FAT atypical cadherin 3"/>
    <property type="match status" value="1"/>
</dbReference>
<dbReference type="Proteomes" id="UP000494040">
    <property type="component" value="Unassembled WGS sequence"/>
</dbReference>
<dbReference type="OMA" id="SHRMYCA"/>
<dbReference type="GO" id="GO:0030855">
    <property type="term" value="P:epithelial cell differentiation"/>
    <property type="evidence" value="ECO:0007669"/>
    <property type="project" value="UniProtKB-ARBA"/>
</dbReference>
<dbReference type="PANTHER" id="PTHR24026">
    <property type="entry name" value="FAT ATYPICAL CADHERIN-RELATED"/>
    <property type="match status" value="1"/>
</dbReference>
<dbReference type="FunFam" id="2.60.40.60:FF:000100">
    <property type="entry name" value="protocadherin Fat 2"/>
    <property type="match status" value="1"/>
</dbReference>
<feature type="domain" description="Cadherin" evidence="14">
    <location>
        <begin position="3"/>
        <end position="59"/>
    </location>
</feature>
<dbReference type="GO" id="GO:0007163">
    <property type="term" value="P:establishment or maintenance of cell polarity"/>
    <property type="evidence" value="ECO:0007669"/>
    <property type="project" value="UniProtKB-ARBA"/>
</dbReference>
<feature type="domain" description="Cadherin" evidence="14">
    <location>
        <begin position="1125"/>
        <end position="1234"/>
    </location>
</feature>
<feature type="domain" description="Cadherin" evidence="14">
    <location>
        <begin position="706"/>
        <end position="819"/>
    </location>
</feature>
<dbReference type="PANTHER" id="PTHR24026:SF125">
    <property type="entry name" value="FAT-LIKE CADHERIN-RELATED TUMOR SUPPRESSOR HOMOLOG"/>
    <property type="match status" value="1"/>
</dbReference>
<keyword evidence="7" id="KW-0130">Cell adhesion</keyword>
<keyword evidence="16" id="KW-1185">Reference proteome</keyword>
<dbReference type="FunFam" id="2.60.40.60:FF:000037">
    <property type="entry name" value="FAT atypical cadherin 1"/>
    <property type="match status" value="1"/>
</dbReference>
<dbReference type="KEGG" id="clec:106666854"/>
<dbReference type="GO" id="GO:0001736">
    <property type="term" value="P:establishment of planar polarity"/>
    <property type="evidence" value="ECO:0007669"/>
    <property type="project" value="UniProtKB-ARBA"/>
</dbReference>
<dbReference type="FunFam" id="2.60.40.60:FF:000275">
    <property type="entry name" value="Si:dkey-30k22.7"/>
    <property type="match status" value="1"/>
</dbReference>
<keyword evidence="5" id="KW-0677">Repeat</keyword>
<organism evidence="15 16">
    <name type="scientific">Cimex lectularius</name>
    <name type="common">Bed bug</name>
    <name type="synonym">Acanthia lectularia</name>
    <dbReference type="NCBI Taxonomy" id="79782"/>
    <lineage>
        <taxon>Eukaryota</taxon>
        <taxon>Metazoa</taxon>
        <taxon>Ecdysozoa</taxon>
        <taxon>Arthropoda</taxon>
        <taxon>Hexapoda</taxon>
        <taxon>Insecta</taxon>
        <taxon>Pterygota</taxon>
        <taxon>Neoptera</taxon>
        <taxon>Paraneoptera</taxon>
        <taxon>Hemiptera</taxon>
        <taxon>Heteroptera</taxon>
        <taxon>Panheteroptera</taxon>
        <taxon>Cimicomorpha</taxon>
        <taxon>Cimicidae</taxon>
        <taxon>Cimex</taxon>
    </lineage>
</organism>
<dbReference type="FunFam" id="2.60.40.60:FF:000041">
    <property type="entry name" value="FAT atypical cadherin 1"/>
    <property type="match status" value="1"/>
</dbReference>
<evidence type="ECO:0000256" key="13">
    <source>
        <dbReference type="SAM" id="Phobius"/>
    </source>
</evidence>
<dbReference type="SUPFAM" id="SSF49313">
    <property type="entry name" value="Cadherin-like"/>
    <property type="match status" value="25"/>
</dbReference>
<dbReference type="InterPro" id="IPR002126">
    <property type="entry name" value="Cadherin-like_dom"/>
</dbReference>
<feature type="transmembrane region" description="Helical" evidence="13">
    <location>
        <begin position="2747"/>
        <end position="2771"/>
    </location>
</feature>
<dbReference type="FunFam" id="2.60.40.60:FF:000094">
    <property type="entry name" value="protocadherin gamma-C4 isoform X2"/>
    <property type="match status" value="1"/>
</dbReference>
<dbReference type="FunFam" id="2.60.40.60:FF:000033">
    <property type="entry name" value="FAT atypical cadherin 1"/>
    <property type="match status" value="1"/>
</dbReference>
<dbReference type="GeneID" id="106666854"/>
<feature type="domain" description="Cadherin" evidence="14">
    <location>
        <begin position="1743"/>
        <end position="1845"/>
    </location>
</feature>
<feature type="domain" description="Cadherin" evidence="14">
    <location>
        <begin position="208"/>
        <end position="298"/>
    </location>
</feature>
<dbReference type="FunFam" id="2.60.40.60:FF:000020">
    <property type="entry name" value="Dachsous cadherin-related 1b"/>
    <property type="match status" value="3"/>
</dbReference>
<name>A0A8I6SFL3_CIMLE</name>
<feature type="domain" description="Cadherin" evidence="14">
    <location>
        <begin position="1235"/>
        <end position="1341"/>
    </location>
</feature>
<evidence type="ECO:0000256" key="11">
    <source>
        <dbReference type="ARBA" id="ARBA00023180"/>
    </source>
</evidence>
<evidence type="ECO:0000256" key="6">
    <source>
        <dbReference type="ARBA" id="ARBA00022837"/>
    </source>
</evidence>
<dbReference type="PROSITE" id="PS00232">
    <property type="entry name" value="CADHERIN_1"/>
    <property type="match status" value="9"/>
</dbReference>
<dbReference type="GO" id="GO:0007156">
    <property type="term" value="P:homophilic cell adhesion via plasma membrane adhesion molecules"/>
    <property type="evidence" value="ECO:0007669"/>
    <property type="project" value="InterPro"/>
</dbReference>
<proteinExistence type="predicted"/>
<evidence type="ECO:0000313" key="16">
    <source>
        <dbReference type="Proteomes" id="UP000494040"/>
    </source>
</evidence>
<protein>
    <recommendedName>
        <fullName evidence="14">Cadherin domain-containing protein</fullName>
    </recommendedName>
</protein>
<dbReference type="FunFam" id="2.60.40.60:FF:000013">
    <property type="entry name" value="Cadherin EGF LAG seven-pass G-type receptor"/>
    <property type="match status" value="2"/>
</dbReference>
<feature type="domain" description="Cadherin" evidence="14">
    <location>
        <begin position="1946"/>
        <end position="2049"/>
    </location>
</feature>
<dbReference type="CDD" id="cd11304">
    <property type="entry name" value="Cadherin_repeat"/>
    <property type="match status" value="23"/>
</dbReference>
<dbReference type="GO" id="GO:0005886">
    <property type="term" value="C:plasma membrane"/>
    <property type="evidence" value="ECO:0007669"/>
    <property type="project" value="UniProtKB-SubCell"/>
</dbReference>
<reference evidence="15" key="1">
    <citation type="submission" date="2022-01" db="UniProtKB">
        <authorList>
            <consortium name="EnsemblMetazoa"/>
        </authorList>
    </citation>
    <scope>IDENTIFICATION</scope>
</reference>
<feature type="domain" description="Cadherin" evidence="14">
    <location>
        <begin position="2257"/>
        <end position="2361"/>
    </location>
</feature>
<dbReference type="FunFam" id="2.60.40.60:FF:000024">
    <property type="entry name" value="FAT atypical cadherin 3"/>
    <property type="match status" value="1"/>
</dbReference>
<dbReference type="Pfam" id="PF00028">
    <property type="entry name" value="Cadherin"/>
    <property type="match status" value="19"/>
</dbReference>
<feature type="domain" description="Cadherin" evidence="14">
    <location>
        <begin position="2362"/>
        <end position="2466"/>
    </location>
</feature>
<dbReference type="EnsemblMetazoa" id="XM_024226277.1">
    <property type="protein sequence ID" value="XP_024082045.1"/>
    <property type="gene ID" value="LOC106666854"/>
</dbReference>
<evidence type="ECO:0000313" key="15">
    <source>
        <dbReference type="EnsemblMetazoa" id="XP_024082045.1"/>
    </source>
</evidence>
<feature type="domain" description="Cadherin" evidence="14">
    <location>
        <begin position="609"/>
        <end position="705"/>
    </location>
</feature>
<dbReference type="RefSeq" id="XP_024082045.1">
    <property type="nucleotide sequence ID" value="XM_024226277.1"/>
</dbReference>
<evidence type="ECO:0000256" key="3">
    <source>
        <dbReference type="ARBA" id="ARBA00022692"/>
    </source>
</evidence>
<dbReference type="SMART" id="SM00112">
    <property type="entry name" value="CA"/>
    <property type="match status" value="25"/>
</dbReference>
<evidence type="ECO:0000256" key="5">
    <source>
        <dbReference type="ARBA" id="ARBA00022737"/>
    </source>
</evidence>
<keyword evidence="9 13" id="KW-0472">Membrane</keyword>
<evidence type="ECO:0000256" key="4">
    <source>
        <dbReference type="ARBA" id="ARBA00022729"/>
    </source>
</evidence>
<feature type="domain" description="Cadherin" evidence="14">
    <location>
        <begin position="1645"/>
        <end position="1742"/>
    </location>
</feature>
<feature type="domain" description="Cadherin" evidence="14">
    <location>
        <begin position="1439"/>
        <end position="1541"/>
    </location>
</feature>
<evidence type="ECO:0000259" key="14">
    <source>
        <dbReference type="PROSITE" id="PS50268"/>
    </source>
</evidence>
<feature type="domain" description="Cadherin" evidence="14">
    <location>
        <begin position="1043"/>
        <end position="1124"/>
    </location>
</feature>
<feature type="domain" description="Cadherin" evidence="14">
    <location>
        <begin position="1542"/>
        <end position="1642"/>
    </location>
</feature>
<keyword evidence="2" id="KW-0245">EGF-like domain</keyword>
<feature type="domain" description="Cadherin" evidence="14">
    <location>
        <begin position="1846"/>
        <end position="1945"/>
    </location>
</feature>
<dbReference type="FunFam" id="2.60.40.60:FF:000053">
    <property type="entry name" value="FAT atypical cadherin 3"/>
    <property type="match status" value="1"/>
</dbReference>
<sequence length="2968" mass="330824">MSSGEIRTRKILDAETKYSYWLTIICEDHGVVPLHSTLHVYVEVENINDNFPMSVKPIYEAWVLEESTEIMSVVQVLGMDADLKKSTLSYSIKSGNDLNYFSINETSGLIKTTGRKIDREIKDEYLLEVEIRDSMEPTLASIVRVIIRVKDINDNDPEFDQSYYHVTVPEVKTSNLFLIQDDESYEEGTISDEFFGAWENFPSHQNSGVQIFRVIASDKDIGEGGILNFSLNAGKGKGRFSIHPSTGIIYAEKPLLRGHLYNIKVMASDNGKPRKNSTARVTIKVVGVPVSSSHSPVFKTTDQYIELMESDEIGYMVWLAQATDSDSTDLYYNITSGDDMNYFSIGRDKGNVVIAKKLDKETQSSYNLTVSVTDGVHTAYTKLLIKVLDVNEHSPKLSLTEYNLAICECTRKGTVILNISATDEDYNSKFIYHIINAQSKESLKLFSIDYETGALSVTNSLDRESMAYHVLTVAVSDGGTPARRDFARININITDVNDHMPEFSVDVLDTRVYSVSTVGTKIATILATDMDEMENGTVRYSILSGNDGEKFKIDSILGELTLAKLLDSSSLFQYTLIIKAADSGVEQLHNTLPVHILISAPGDIPPKFQYKELSAEIYENSLPGSFVIQLEAHGWGLMFEITDGNVDSSFKINPTTGTITTNYELDREIRESYNLTVAAFNMVGGTNVCKVYIYILDQNDNMPQFLKTEWNAWILESADVGSFILDSDGKPLIPLASDKDHHINALLNYQFLTHNNSSMFHIDSNTGAIRTVVCLDYEKTPNMTLSLIVTDKGIPRLTSDTAAIIHLSVIDVNDSPPIFSQSQYNITMLWPTFDDVTIIRLNATDADSEGSTKLEYSIVDGNKNGICTINATTGLITVKDKTKLSLSSQKLRVAVTDGKYKTEAFVYINWMQIPNNYPKGLIFPKSGYLGAVLENSTQIVTVVVVSVSGTDLNEHIVFSILNPTPEFSIGEISGAIRTTGIPLDREKKEFYKFIIQAESSLTKRIARTEVNITVLDINDNCPIIANQNMIAVVSVSARKYHFIGKIIAFDYDKGENGEIHYEFERYSEYFKLCTKSGNITLRQQLPAQVREYNLVATIRDNGIPPCSNKMKIDIIVLDEETPVFEEQSYETTIPENIPLHSPIPLTLKALSPLNNDIIYSIEEGDLYEDFYVTFGAGSYAGTSPCVVKVQTKLDYEDTKKYTLTMKATDAVTNKFSNVLLHLYISDVNDNAPIFEMGIYNISVIKTLSIGGLITQIEAKDNDTGMAGVVRYVIDPDQSESMNFFHIRSETGEIFLKKPLNYELKKKHHFVVKAIDAGSPPLSSTAHIWINVIDVLDTAPQVIQPIEGLLYGSDVTRGQFVSFIRAYHTANVTKFKYSLLNYNHAFHLDKENGILIVANPKNISVHDFSLNISVSDGVYTTTTHLDINITPFNQHNPYFDKLIHEVTIKENVVPGSHVITLHAEDADVDMFGLIEYEIPSQEILRVFNINKKTGEIKTKLPLDKESKSYYEFIVLAIDNGKRTGFTTVCVTLLDSNDNPPVFSSPAYSATIFANTSMNTPFLKVHATDMDESTINYSILSNRKHNGIFSIHETTGEITLTTSIESQNDAAYQFFVRATDTASPSFFSDVSVTIIVTSNSFPSFFLKEKSHTFFMSEAAAPGSIITQLNANSEINVNFTLLGNESMIFEINKEGQVSTKKHLDREERALHRITILCETVTNPSFAFTYHITLHILDMNDNQPIFETKEYNAYIVEGTAEGTPVMKVTANDADEGKNGEIHYWLEDGMGHFTLDRSTGWILTLNPLDWEKQTEYTLTVVAFDNGSPALSGKCTINIHVIDINDNPPSFVKQLWNISVAEDVHIGTPLLSLQISDIDSSELPLKYFVIAGDNDCNFNVNSSGVLYLTRSLDREYIDNYMLTILATDGKFTALTKIAVEVTDVNDEKPQCKKSVYKIQVPEDVPRNSFITSIEAFDLDIKQKFKFLLHGDHSEHFTLNNLTGELKTRKLLDRERIPQYNLVVDVVDDDKNNKMWKCQSEVIVTIIDVNDSPPRFMSSNLSATILENAKAGSIITQIQATDDDLGVNSRVRYGMSSSKNFMISPKTGLIQLTKNLDREVQDKYTLTVTASDQGIPKLSTTATMVISVLDVNDNPPIFPKKVYSVKIPENIQINVEILKLEAFSADIGLNAEIFYSIVNGNDDGKFSLDPKSGILSAVQFLDYELVKTYLLTVEATDRGEPPLSSQALVNITVIDSNDNIPIFMQIIYTTSVYENVNVGSTILQILATDVDSGDNGRIVYSIENGDIHHQFTVDPVNGYITVSKPLDREKISNYKLSVKATDLGKPPLSTAVTVNIEILDINDNPPLFSKLNYSAIIQEGKAGGWSIIKLSVTDSDSGNNSGPYRFDIIEGNEDKLFKISSDGTIRTVQRLAHHAQHVFHLKIRVFDSGVPPFFSDAAVTIRVVEESQFPPSLTPKDVIVLSYEDNLKSCSLGQVHAKDPDQYDTLTYLLDKETNGFSLDPQSGEITLSNLDTGQYKLNVTVTDGKFSSSGTVNINIQPLFADMLLSSFSFRVKGMSSKNFVLTGRKNILRMLKQFLKTEIYLLSIQPANKDVDVLLSFQENISLKEFNTALINCGLPTSILKCSCQNEGSCRQRISLIQQKMITTSTEMFSFVAPAHSHRMYCACLPSYTGEACELNLEKDCDCPPPTVCSHQGGTRGYFMCASAPPVAPLCAENHTCNSSSQSSMDQFTFSYTYIIIVIIAILAISILAISSVILWKCQKHRSRENANGKKVAIDPDSICNSKINNLKFSQSRDRPSSYNCGTDTLYTALPLNNLDNIRSGSGEELGNSSCSFLQNLNKSSDNLKINNDFKNSNSMRNSFTNPEEETRLMQGYQWEQNDTPRPKVVTFMTDEKIDVDSPGPSTSPHVIIQDITVQVNDNIDDRTADYGLSYGFPHQRNISQRISGIDEPKIIS</sequence>
<dbReference type="Gene3D" id="2.60.40.60">
    <property type="entry name" value="Cadherins"/>
    <property type="match status" value="25"/>
</dbReference>
<evidence type="ECO:0000256" key="12">
    <source>
        <dbReference type="PROSITE-ProRule" id="PRU00043"/>
    </source>
</evidence>
<evidence type="ECO:0000256" key="9">
    <source>
        <dbReference type="ARBA" id="ARBA00023136"/>
    </source>
</evidence>
<accession>A0A8I6SFL3</accession>
<feature type="domain" description="Cadherin" evidence="14">
    <location>
        <begin position="1373"/>
        <end position="1438"/>
    </location>
</feature>
<comment type="subcellular location">
    <subcellularLocation>
        <location evidence="1">Cell membrane</location>
        <topology evidence="1">Single-pass type I membrane protein</topology>
    </subcellularLocation>
</comment>